<feature type="domain" description="RRM" evidence="3">
    <location>
        <begin position="84"/>
        <end position="162"/>
    </location>
</feature>
<dbReference type="InterPro" id="IPR012677">
    <property type="entry name" value="Nucleotide-bd_a/b_plait_sf"/>
</dbReference>
<dbReference type="Proteomes" id="UP000694904">
    <property type="component" value="Chromosome 4"/>
</dbReference>
<reference evidence="4" key="1">
    <citation type="journal article" date="1997" name="Nucleic Acids Res.">
        <title>tRNAscan-SE: a program for improved detection of transfer RNA genes in genomic sequence.</title>
        <authorList>
            <person name="Lowe T.M."/>
            <person name="Eddy S.R."/>
        </authorList>
    </citation>
    <scope>NUCLEOTIDE SEQUENCE [LARGE SCALE GENOMIC DNA]</scope>
</reference>
<dbReference type="GeneID" id="108614737"/>
<dbReference type="Gene3D" id="3.30.70.330">
    <property type="match status" value="2"/>
</dbReference>
<keyword evidence="4" id="KW-1185">Reference proteome</keyword>
<sequence length="275" mass="32053">MYVITIAIPTRTTSFWQRCDACSSEIAAGNTVCYSFCASVSHFIEMDSDPQHKYRKNQVNGTLYVTTCLYLDPRRVAELETGADELFLTHIHKRTTADHIMQVAVELGPVYTLRFKVDFSGCSRGYAYLQYVDKMHKSVLMQMLQRCFRREKLRIHVRESRNRRDLLLSNVHHLTPLQVHQELRLVSHYVKLCVYEYEPKRYIYVVKYRNNDEAAMAHHKLRNKVGCFGLDACIDWLDKGQVLKDLNVQQSCCVQLSRDSDHLQASANSCRCFRI</sequence>
<accession>A0ABM1PB82</accession>
<proteinExistence type="predicted"/>
<name>A0ABM1PB82_DROAR</name>
<reference evidence="4" key="2">
    <citation type="journal article" date="2016" name="G3 (Bethesda)">
        <title>Genome Evolution in Three Species of Cactophilic Drosophila.</title>
        <authorList>
            <person name="Sanchez-Flores A."/>
            <person name="Penazola F."/>
            <person name="Carpinteyro-Ponce J."/>
            <person name="Nazario-Yepiz N."/>
            <person name="Abreu-Goodger C."/>
            <person name="Machado C.A."/>
            <person name="Markow T.A."/>
        </authorList>
    </citation>
    <scope>NUCLEOTIDE SEQUENCE [LARGE SCALE GENOMIC DNA]</scope>
</reference>
<reference evidence="5" key="3">
    <citation type="submission" date="2025-08" db="UniProtKB">
        <authorList>
            <consortium name="RefSeq"/>
        </authorList>
    </citation>
    <scope>IDENTIFICATION</scope>
    <source>
        <tissue evidence="5">Whole organism</tissue>
    </source>
</reference>
<evidence type="ECO:0000313" key="5">
    <source>
        <dbReference type="RefSeq" id="XP_017864468.1"/>
    </source>
</evidence>
<evidence type="ECO:0000259" key="3">
    <source>
        <dbReference type="PROSITE" id="PS50102"/>
    </source>
</evidence>
<dbReference type="InterPro" id="IPR000504">
    <property type="entry name" value="RRM_dom"/>
</dbReference>
<organism evidence="4 5">
    <name type="scientific">Drosophila arizonae</name>
    <name type="common">Fruit fly</name>
    <dbReference type="NCBI Taxonomy" id="7263"/>
    <lineage>
        <taxon>Eukaryota</taxon>
        <taxon>Metazoa</taxon>
        <taxon>Ecdysozoa</taxon>
        <taxon>Arthropoda</taxon>
        <taxon>Hexapoda</taxon>
        <taxon>Insecta</taxon>
        <taxon>Pterygota</taxon>
        <taxon>Neoptera</taxon>
        <taxon>Endopterygota</taxon>
        <taxon>Diptera</taxon>
        <taxon>Brachycera</taxon>
        <taxon>Muscomorpha</taxon>
        <taxon>Ephydroidea</taxon>
        <taxon>Drosophilidae</taxon>
        <taxon>Drosophila</taxon>
    </lineage>
</organism>
<dbReference type="PROSITE" id="PS50102">
    <property type="entry name" value="RRM"/>
    <property type="match status" value="1"/>
</dbReference>
<dbReference type="RefSeq" id="XP_017864468.1">
    <property type="nucleotide sequence ID" value="XM_018008979.1"/>
</dbReference>
<keyword evidence="1 2" id="KW-0694">RNA-binding</keyword>
<evidence type="ECO:0000256" key="2">
    <source>
        <dbReference type="PROSITE-ProRule" id="PRU00176"/>
    </source>
</evidence>
<protein>
    <submittedName>
        <fullName evidence="5">Uncharacterized protein LOC108614737</fullName>
    </submittedName>
</protein>
<evidence type="ECO:0000256" key="1">
    <source>
        <dbReference type="ARBA" id="ARBA00022884"/>
    </source>
</evidence>
<evidence type="ECO:0000313" key="4">
    <source>
        <dbReference type="Proteomes" id="UP000694904"/>
    </source>
</evidence>
<dbReference type="SUPFAM" id="SSF54928">
    <property type="entry name" value="RNA-binding domain, RBD"/>
    <property type="match status" value="1"/>
</dbReference>
<gene>
    <name evidence="5" type="primary">LOC108614737</name>
</gene>
<dbReference type="InterPro" id="IPR035979">
    <property type="entry name" value="RBD_domain_sf"/>
</dbReference>